<name>A0A5J5EWF2_9PEZI</name>
<gene>
    <name evidence="2" type="ORF">FN846DRAFT_22326</name>
</gene>
<dbReference type="InParanoid" id="A0A5J5EWF2"/>
<comment type="caution">
    <text evidence="2">The sequence shown here is derived from an EMBL/GenBank/DDBJ whole genome shotgun (WGS) entry which is preliminary data.</text>
</comment>
<evidence type="ECO:0000313" key="2">
    <source>
        <dbReference type="EMBL" id="KAA8904648.1"/>
    </source>
</evidence>
<organism evidence="2 3">
    <name type="scientific">Sphaerosporella brunnea</name>
    <dbReference type="NCBI Taxonomy" id="1250544"/>
    <lineage>
        <taxon>Eukaryota</taxon>
        <taxon>Fungi</taxon>
        <taxon>Dikarya</taxon>
        <taxon>Ascomycota</taxon>
        <taxon>Pezizomycotina</taxon>
        <taxon>Pezizomycetes</taxon>
        <taxon>Pezizales</taxon>
        <taxon>Pyronemataceae</taxon>
        <taxon>Sphaerosporella</taxon>
    </lineage>
</organism>
<evidence type="ECO:0000313" key="3">
    <source>
        <dbReference type="Proteomes" id="UP000326924"/>
    </source>
</evidence>
<feature type="region of interest" description="Disordered" evidence="1">
    <location>
        <begin position="648"/>
        <end position="694"/>
    </location>
</feature>
<dbReference type="PANTHER" id="PTHR12975:SF6">
    <property type="entry name" value="TRAFFICKING PROTEIN PARTICLE COMPLEX SUBUNIT 8"/>
    <property type="match status" value="1"/>
</dbReference>
<dbReference type="PANTHER" id="PTHR12975">
    <property type="entry name" value="TRANSPORT PROTEIN TRAPP"/>
    <property type="match status" value="1"/>
</dbReference>
<keyword evidence="3" id="KW-1185">Reference proteome</keyword>
<sequence length="694" mass="76211">MTSIYSDDGSRPGTPRGRTAHLRTSTIRSSSSTSSLNSLFASTSVKDKLGGGYDAKSIICRAFVPHIAVHVSRDTDELAREKGFASFCDMIRPYGDDLQGRLTVRDSVGSSASYDDFGVRFVGLQDMAASGERWETGISAWANGAAAKEKMEGVFVGGNIEEVEELLNTHLERSEDLIDITPPPPPVTNGNGTAAAAAAAAEAASQSPSDRFFYFHFLRRMLSAFPVSPHETFSHPVACVIAISSRNPAPIETLRNLYASGNDVNMPRYVNSDYLRYYVLVHDEDRDDIGKSTALFDQMKKHFGLSCHLLRLRSGGKTAITDDDAVLVPTSQWRSAAEELASIRAKDTEENPPLCLPETDASGICTMVREMTQMSVVPFMERCIATWNDQVASRRRGLSGRFLSMSKRYFGSSSSRNSTSSSSNYDPVTASYPPTSPEAQMRKLADFAFMLRDWKLAHSTYDLLRTDFNNDKAWKYHAAAHEMTAISLILTGTPLTGKIRQETIEPMIDLACYSYIARCSATYSALRCLLVAVELLRLRGGGAVDEAAKWAIRARDAQSLGPISHALITERVGDCYSARLGKGSQGLGSRRRKAAMWKMLAANEWIAAGKLARAKNCLDYALPAYEATKFEGIRAFAEQMRKQTAYTPLATAGPLDSGEPEVESEELGRRNRRSVILSPTVEDSRRGNDNFVES</sequence>
<feature type="compositionally biased region" description="Low complexity" evidence="1">
    <location>
        <begin position="24"/>
        <end position="34"/>
    </location>
</feature>
<dbReference type="InterPro" id="IPR024420">
    <property type="entry name" value="TRAPP_III_complex_Trs85"/>
</dbReference>
<dbReference type="FunCoup" id="A0A5J5EWF2">
    <property type="interactions" value="35"/>
</dbReference>
<dbReference type="AlphaFoldDB" id="A0A5J5EWF2"/>
<feature type="region of interest" description="Disordered" evidence="1">
    <location>
        <begin position="1"/>
        <end position="34"/>
    </location>
</feature>
<proteinExistence type="predicted"/>
<feature type="compositionally biased region" description="Low complexity" evidence="1">
    <location>
        <begin position="410"/>
        <end position="423"/>
    </location>
</feature>
<dbReference type="Proteomes" id="UP000326924">
    <property type="component" value="Unassembled WGS sequence"/>
</dbReference>
<evidence type="ECO:0000256" key="1">
    <source>
        <dbReference type="SAM" id="MobiDB-lite"/>
    </source>
</evidence>
<accession>A0A5J5EWF2</accession>
<feature type="region of interest" description="Disordered" evidence="1">
    <location>
        <begin position="410"/>
        <end position="437"/>
    </location>
</feature>
<dbReference type="GO" id="GO:1990072">
    <property type="term" value="C:TRAPPIII protein complex"/>
    <property type="evidence" value="ECO:0007669"/>
    <property type="project" value="TreeGrafter"/>
</dbReference>
<dbReference type="Pfam" id="PF12739">
    <property type="entry name" value="TRAPPC-Trs85"/>
    <property type="match status" value="1"/>
</dbReference>
<dbReference type="OrthoDB" id="203724at2759"/>
<dbReference type="EMBL" id="VXIS01000105">
    <property type="protein sequence ID" value="KAA8904648.1"/>
    <property type="molecule type" value="Genomic_DNA"/>
</dbReference>
<reference evidence="2 3" key="1">
    <citation type="submission" date="2019-09" db="EMBL/GenBank/DDBJ databases">
        <title>Draft genome of the ectomycorrhizal ascomycete Sphaerosporella brunnea.</title>
        <authorList>
            <consortium name="DOE Joint Genome Institute"/>
            <person name="Benucci G.M."/>
            <person name="Marozzi G."/>
            <person name="Antonielli L."/>
            <person name="Sanchez S."/>
            <person name="Marco P."/>
            <person name="Wang X."/>
            <person name="Falini L.B."/>
            <person name="Barry K."/>
            <person name="Haridas S."/>
            <person name="Lipzen A."/>
            <person name="Labutti K."/>
            <person name="Grigoriev I.V."/>
            <person name="Murat C."/>
            <person name="Martin F."/>
            <person name="Albertini E."/>
            <person name="Donnini D."/>
            <person name="Bonito G."/>
        </authorList>
    </citation>
    <scope>NUCLEOTIDE SEQUENCE [LARGE SCALE GENOMIC DNA]</scope>
    <source>
        <strain evidence="2 3">Sb_GMNB300</strain>
    </source>
</reference>
<protein>
    <submittedName>
        <fullName evidence="2">ER-golgi trafficking TRAPP I complex 85 kDa subunit-domain-containing protein</fullName>
    </submittedName>
</protein>